<feature type="chain" id="PRO_5013461665" evidence="4">
    <location>
        <begin position="18"/>
        <end position="1444"/>
    </location>
</feature>
<feature type="transmembrane region" description="Helical" evidence="3">
    <location>
        <begin position="1333"/>
        <end position="1357"/>
    </location>
</feature>
<dbReference type="Pfam" id="PF00041">
    <property type="entry name" value="fn3"/>
    <property type="match status" value="5"/>
</dbReference>
<organism evidence="5">
    <name type="scientific">Daphnia magna</name>
    <dbReference type="NCBI Taxonomy" id="35525"/>
    <lineage>
        <taxon>Eukaryota</taxon>
        <taxon>Metazoa</taxon>
        <taxon>Ecdysozoa</taxon>
        <taxon>Arthropoda</taxon>
        <taxon>Crustacea</taxon>
        <taxon>Branchiopoda</taxon>
        <taxon>Diplostraca</taxon>
        <taxon>Cladocera</taxon>
        <taxon>Anomopoda</taxon>
        <taxon>Daphniidae</taxon>
        <taxon>Daphnia</taxon>
    </lineage>
</organism>
<keyword evidence="3" id="KW-1133">Transmembrane helix</keyword>
<dbReference type="InterPro" id="IPR002602">
    <property type="entry name" value="DB"/>
</dbReference>
<evidence type="ECO:0000256" key="1">
    <source>
        <dbReference type="ARBA" id="ARBA00022737"/>
    </source>
</evidence>
<dbReference type="PANTHER" id="PTHR13817:SF155">
    <property type="entry name" value="IG-LIKE AND FIBRONECTIN TYPE-III DOMAIN-CONTAINING PROTEIN C25G4.10"/>
    <property type="match status" value="1"/>
</dbReference>
<dbReference type="SMART" id="SM00408">
    <property type="entry name" value="IGc2"/>
    <property type="match status" value="3"/>
</dbReference>
<evidence type="ECO:0000313" key="5">
    <source>
        <dbReference type="EMBL" id="JAI90441.1"/>
    </source>
</evidence>
<dbReference type="EMBL" id="GDIP01232960">
    <property type="protein sequence ID" value="JAI90441.1"/>
    <property type="molecule type" value="Transcribed_RNA"/>
</dbReference>
<dbReference type="SUPFAM" id="SSF49265">
    <property type="entry name" value="Fibronectin type III"/>
    <property type="match status" value="3"/>
</dbReference>
<dbReference type="InterPro" id="IPR013106">
    <property type="entry name" value="Ig_V-set"/>
</dbReference>
<reference evidence="5" key="1">
    <citation type="submission" date="2015-10" db="EMBL/GenBank/DDBJ databases">
        <title>Daphnia magna gene sets from two clonal populations assembled and annotated with EvidentialGene.</title>
        <authorList>
            <person name="Gilbert D."/>
            <person name="Podicheti R."/>
            <person name="Orsini L."/>
            <person name="Colbourne J."/>
            <person name="Pfrender M."/>
        </authorList>
    </citation>
    <scope>NUCLEOTIDE SEQUENCE</scope>
</reference>
<dbReference type="SUPFAM" id="SSF48726">
    <property type="entry name" value="Immunoglobulin"/>
    <property type="match status" value="3"/>
</dbReference>
<protein>
    <submittedName>
        <fullName evidence="5">Ig and fibronectin type-III</fullName>
    </submittedName>
</protein>
<evidence type="ECO:0000256" key="4">
    <source>
        <dbReference type="SAM" id="SignalP"/>
    </source>
</evidence>
<dbReference type="InterPro" id="IPR036179">
    <property type="entry name" value="Ig-like_dom_sf"/>
</dbReference>
<name>A0A0P4Y9G3_9CRUS</name>
<dbReference type="InterPro" id="IPR050964">
    <property type="entry name" value="Striated_Muscle_Regulatory"/>
</dbReference>
<dbReference type="PROSITE" id="PS50835">
    <property type="entry name" value="IG_LIKE"/>
    <property type="match status" value="2"/>
</dbReference>
<dbReference type="InterPro" id="IPR003599">
    <property type="entry name" value="Ig_sub"/>
</dbReference>
<dbReference type="InterPro" id="IPR036116">
    <property type="entry name" value="FN3_sf"/>
</dbReference>
<dbReference type="InterPro" id="IPR007110">
    <property type="entry name" value="Ig-like_dom"/>
</dbReference>
<reference evidence="5" key="2">
    <citation type="submission" date="2015-10" db="EMBL/GenBank/DDBJ databases">
        <authorList>
            <person name="Gilbert D.G."/>
        </authorList>
    </citation>
    <scope>NUCLEOTIDE SEQUENCE</scope>
</reference>
<dbReference type="Gene3D" id="2.60.40.10">
    <property type="entry name" value="Immunoglobulins"/>
    <property type="match status" value="8"/>
</dbReference>
<feature type="compositionally biased region" description="Polar residues" evidence="2">
    <location>
        <begin position="380"/>
        <end position="396"/>
    </location>
</feature>
<keyword evidence="4" id="KW-0732">Signal</keyword>
<keyword evidence="1" id="KW-0677">Repeat</keyword>
<evidence type="ECO:0000256" key="2">
    <source>
        <dbReference type="SAM" id="MobiDB-lite"/>
    </source>
</evidence>
<dbReference type="CDD" id="cd00063">
    <property type="entry name" value="FN3"/>
    <property type="match status" value="5"/>
</dbReference>
<evidence type="ECO:0000256" key="3">
    <source>
        <dbReference type="SAM" id="Phobius"/>
    </source>
</evidence>
<dbReference type="PANTHER" id="PTHR13817">
    <property type="entry name" value="TITIN"/>
    <property type="match status" value="1"/>
</dbReference>
<sequence length="1444" mass="158168">MEIQLLAAISFIAVACALPTLRDSIRQPLHVFEGEDALLTCVVRNLESNTLLWKREDKERGAPRILTAGENRVTSDLRFDVLHDSAPAVSGSVSSGGDVWVLVIKSARAADTGTYICEINSNPILRSFHSLYVVPSKLEPPSNINPASNGNSSTTAAIDSTSSQIVNHNYTECCSSNNVTSACMGFCSLKNILDGTTGLDPEQCEADFPSIVKCMADGTNHVPCCIEEGVPDICQDICRGEYAIPTDDIRTHVSCSAYTEKTLACIAEGIEILPNAPEDVLVDILSDKALKISWTRPSRNYGSVTHYYVNISALPGFDSLEVKTGLTDAAEKDASDKKGSMSLQEQPFFMQIKIPADQNSTTVDNLNSFTMYEITVTSHNNRGSSLPSQKVRSLTESPKKTKTPAMTAPALPDIKECCTKKGVYHGRCVDKFCDPIRTADVSLPDLMICAPWASDSFSCLANGIDHTACCKSRGLPEPCIQLCTGNITRVDYNQFRCIQYMSELSNCLLQGYGVLPGPPMGFRVTHINPTFAILRWEMPKVLGKTVVSYNIRFRPTSDGNGTPYKTINSKSVPYILQNLMASTEYEVYVTALNEHGIGEPSTRILFRTAVGLMEATSSEAAYNVTACCSMVGVSGKCMPLCDYSAKLTDLRQLTQTCTKDFPKLLRCGAGGRNHVQCCERRGIPQACLGFCTGHVTEELVVTAAACLPYVGNVIQCFEEGTGLIPGPVIQLHATSIADDSLTLIWQPPLDGSVNHYVVHYSMIDELASKAIATAFEMDQQLHVIQPQAVINNLKSKQLYNFFVLAANDHGTSLPSSIITINITKEALSNGTISGVPSAPQGISVTSRSADYITVSWQQPALVHPTDRLTYTFYYRKRDDKSFNASSTTITSYRLDNLTASSQHIFYVTASNDNGESRPSETLMAWTDPAYEAVVEVPTIHPMNIVLEGGSMTVICVAMGTPMPTVSLYISGVLIRQEKTRHMVAVLSNVTRSMNHITCYANNGYGQTSEAFKRIIIGRRPSITGSLITMATLGDDVTLECEVDAHPTPKLSFSRDTSAMDKITNSSKYEVRILRENREPDANYIMQLMVRNMNVSDSGVYYCNAQNNFGTFAQVMKLQARQKAVPSVMNVAKCCEEQNVTSTCMDACTLFLDIESVIDRPECIGDFHKLMRCAADGSDHRGCCTQWGVPRRCLDWCRGEAVSSIELCALTYTKPIISCFHEGKERIPGPPRNVRIQLEKDNSVKVLWDSPAKNPDTVELYRVFWRLQGVKQTDKNDTRLTWLNLVGLKENLPYELVVKAGNRDGTSTLTEPLVFTLSDKYIISTSTHSNNPQIGVAVGVVVALILIVCAVVCGVYCLRKRNIIGIKLTGGMRFDNAPFRGNSQACNDTLQIVQNEVVNDASEVATPNGGWRQEALEVVPATEVGPSLYEELRLGTDGAGFKRLK</sequence>
<dbReference type="FunFam" id="2.60.40.10:FF:002672">
    <property type="entry name" value="Ig and fibronectin type-III"/>
    <property type="match status" value="1"/>
</dbReference>
<dbReference type="InterPro" id="IPR013783">
    <property type="entry name" value="Ig-like_fold"/>
</dbReference>
<feature type="region of interest" description="Disordered" evidence="2">
    <location>
        <begin position="380"/>
        <end position="406"/>
    </location>
</feature>
<dbReference type="PROSITE" id="PS50853">
    <property type="entry name" value="FN3"/>
    <property type="match status" value="5"/>
</dbReference>
<keyword evidence="3" id="KW-0812">Transmembrane</keyword>
<dbReference type="Pfam" id="PF13927">
    <property type="entry name" value="Ig_3"/>
    <property type="match status" value="1"/>
</dbReference>
<dbReference type="SMART" id="SM00409">
    <property type="entry name" value="IG"/>
    <property type="match status" value="3"/>
</dbReference>
<proteinExistence type="predicted"/>
<dbReference type="FunFam" id="2.60.40.10:FF:002896">
    <property type="entry name" value="Ig and fibronectin type-III"/>
    <property type="match status" value="1"/>
</dbReference>
<dbReference type="SMART" id="SM00060">
    <property type="entry name" value="FN3"/>
    <property type="match status" value="5"/>
</dbReference>
<dbReference type="Pfam" id="PF01682">
    <property type="entry name" value="DB"/>
    <property type="match status" value="4"/>
</dbReference>
<feature type="signal peptide" evidence="4">
    <location>
        <begin position="1"/>
        <end position="17"/>
    </location>
</feature>
<dbReference type="InterPro" id="IPR003598">
    <property type="entry name" value="Ig_sub2"/>
</dbReference>
<keyword evidence="3" id="KW-0472">Membrane</keyword>
<dbReference type="OrthoDB" id="5843172at2759"/>
<accession>A0A0P4Y9G3</accession>
<dbReference type="InterPro" id="IPR003961">
    <property type="entry name" value="FN3_dom"/>
</dbReference>
<dbReference type="SMART" id="SM00406">
    <property type="entry name" value="IGv"/>
    <property type="match status" value="2"/>
</dbReference>